<gene>
    <name evidence="2" type="ORF">AVEN_257151_1</name>
</gene>
<organism evidence="2 3">
    <name type="scientific">Araneus ventricosus</name>
    <name type="common">Orbweaver spider</name>
    <name type="synonym">Epeira ventricosa</name>
    <dbReference type="NCBI Taxonomy" id="182803"/>
    <lineage>
        <taxon>Eukaryota</taxon>
        <taxon>Metazoa</taxon>
        <taxon>Ecdysozoa</taxon>
        <taxon>Arthropoda</taxon>
        <taxon>Chelicerata</taxon>
        <taxon>Arachnida</taxon>
        <taxon>Araneae</taxon>
        <taxon>Araneomorphae</taxon>
        <taxon>Entelegynae</taxon>
        <taxon>Araneoidea</taxon>
        <taxon>Araneidae</taxon>
        <taxon>Araneus</taxon>
    </lineage>
</organism>
<proteinExistence type="predicted"/>
<sequence>MVSQFIVLFAMLSKILGFYGYFNVILDVENSVFASLQSISFLTIIFFASAVKREDEDLRNHVHHIGFQWSLAEETKECSKLLVRFIESKHHLVLTAGGIFHFTKSFLFSSIGVLITYNLLFLQLGTPKEEEK</sequence>
<feature type="transmembrane region" description="Helical" evidence="1">
    <location>
        <begin position="32"/>
        <end position="51"/>
    </location>
</feature>
<name>A0A4Y2KSC3_ARAVE</name>
<evidence type="ECO:0000256" key="1">
    <source>
        <dbReference type="SAM" id="Phobius"/>
    </source>
</evidence>
<comment type="caution">
    <text evidence="2">The sequence shown here is derived from an EMBL/GenBank/DDBJ whole genome shotgun (WGS) entry which is preliminary data.</text>
</comment>
<keyword evidence="1" id="KW-0472">Membrane</keyword>
<reference evidence="2 3" key="1">
    <citation type="journal article" date="2019" name="Sci. Rep.">
        <title>Orb-weaving spider Araneus ventricosus genome elucidates the spidroin gene catalogue.</title>
        <authorList>
            <person name="Kono N."/>
            <person name="Nakamura H."/>
            <person name="Ohtoshi R."/>
            <person name="Moran D.A.P."/>
            <person name="Shinohara A."/>
            <person name="Yoshida Y."/>
            <person name="Fujiwara M."/>
            <person name="Mori M."/>
            <person name="Tomita M."/>
            <person name="Arakawa K."/>
        </authorList>
    </citation>
    <scope>NUCLEOTIDE SEQUENCE [LARGE SCALE GENOMIC DNA]</scope>
</reference>
<feature type="transmembrane region" description="Helical" evidence="1">
    <location>
        <begin position="5"/>
        <end position="26"/>
    </location>
</feature>
<protein>
    <submittedName>
        <fullName evidence="2">Uncharacterized protein</fullName>
    </submittedName>
</protein>
<dbReference type="OrthoDB" id="6425914at2759"/>
<accession>A0A4Y2KSC3</accession>
<keyword evidence="1" id="KW-0812">Transmembrane</keyword>
<evidence type="ECO:0000313" key="3">
    <source>
        <dbReference type="Proteomes" id="UP000499080"/>
    </source>
</evidence>
<dbReference type="Proteomes" id="UP000499080">
    <property type="component" value="Unassembled WGS sequence"/>
</dbReference>
<dbReference type="EMBL" id="BGPR01004895">
    <property type="protein sequence ID" value="GBN04557.1"/>
    <property type="molecule type" value="Genomic_DNA"/>
</dbReference>
<keyword evidence="1" id="KW-1133">Transmembrane helix</keyword>
<feature type="transmembrane region" description="Helical" evidence="1">
    <location>
        <begin position="106"/>
        <end position="124"/>
    </location>
</feature>
<dbReference type="AlphaFoldDB" id="A0A4Y2KSC3"/>
<evidence type="ECO:0000313" key="2">
    <source>
        <dbReference type="EMBL" id="GBN04557.1"/>
    </source>
</evidence>
<keyword evidence="3" id="KW-1185">Reference proteome</keyword>